<dbReference type="InterPro" id="IPR036465">
    <property type="entry name" value="vWFA_dom_sf"/>
</dbReference>
<dbReference type="STRING" id="880071.Fleli_0292"/>
<dbReference type="Pfam" id="PF18962">
    <property type="entry name" value="Por_Secre_tail"/>
    <property type="match status" value="1"/>
</dbReference>
<dbReference type="InterPro" id="IPR026444">
    <property type="entry name" value="Secre_tail"/>
</dbReference>
<dbReference type="PANTHER" id="PTHR47763">
    <property type="entry name" value="ALPHA-PROTEIN KINASE VWKA"/>
    <property type="match status" value="1"/>
</dbReference>
<dbReference type="PROSITE" id="PS50234">
    <property type="entry name" value="VWFA"/>
    <property type="match status" value="1"/>
</dbReference>
<dbReference type="eggNOG" id="COG2304">
    <property type="taxonomic scope" value="Bacteria"/>
</dbReference>
<dbReference type="SMART" id="SM00327">
    <property type="entry name" value="VWA"/>
    <property type="match status" value="1"/>
</dbReference>
<dbReference type="PROSITE" id="PS51257">
    <property type="entry name" value="PROKAR_LIPOPROTEIN"/>
    <property type="match status" value="1"/>
</dbReference>
<dbReference type="NCBIfam" id="TIGR04183">
    <property type="entry name" value="Por_Secre_tail"/>
    <property type="match status" value="1"/>
</dbReference>
<dbReference type="KEGG" id="fli:Fleli_0292"/>
<evidence type="ECO:0000259" key="1">
    <source>
        <dbReference type="PROSITE" id="PS50234"/>
    </source>
</evidence>
<dbReference type="Proteomes" id="UP000006054">
    <property type="component" value="Chromosome"/>
</dbReference>
<accession>I4AFP5</accession>
<dbReference type="PANTHER" id="PTHR47763:SF1">
    <property type="entry name" value="DUF659 DOMAIN-CONTAINING PROTEIN"/>
    <property type="match status" value="1"/>
</dbReference>
<organism evidence="2 3">
    <name type="scientific">Bernardetia litoralis (strain ATCC 23117 / DSM 6794 / NBRC 15988 / NCIMB 1366 / Fx l1 / Sio-4)</name>
    <name type="common">Flexibacter litoralis</name>
    <dbReference type="NCBI Taxonomy" id="880071"/>
    <lineage>
        <taxon>Bacteria</taxon>
        <taxon>Pseudomonadati</taxon>
        <taxon>Bacteroidota</taxon>
        <taxon>Cytophagia</taxon>
        <taxon>Cytophagales</taxon>
        <taxon>Bernardetiaceae</taxon>
        <taxon>Bernardetia</taxon>
    </lineage>
</organism>
<dbReference type="InterPro" id="IPR052969">
    <property type="entry name" value="Thr-specific_kinase-like"/>
</dbReference>
<dbReference type="GO" id="GO:0004674">
    <property type="term" value="F:protein serine/threonine kinase activity"/>
    <property type="evidence" value="ECO:0007669"/>
    <property type="project" value="TreeGrafter"/>
</dbReference>
<dbReference type="EMBL" id="CP003345">
    <property type="protein sequence ID" value="AFM02780.1"/>
    <property type="molecule type" value="Genomic_DNA"/>
</dbReference>
<reference evidence="3" key="1">
    <citation type="submission" date="2012-06" db="EMBL/GenBank/DDBJ databases">
        <title>The complete genome of Flexibacter litoralis DSM 6794.</title>
        <authorList>
            <person name="Lucas S."/>
            <person name="Copeland A."/>
            <person name="Lapidus A."/>
            <person name="Glavina del Rio T."/>
            <person name="Dalin E."/>
            <person name="Tice H."/>
            <person name="Bruce D."/>
            <person name="Goodwin L."/>
            <person name="Pitluck S."/>
            <person name="Peters L."/>
            <person name="Ovchinnikova G."/>
            <person name="Lu M."/>
            <person name="Kyrpides N."/>
            <person name="Mavromatis K."/>
            <person name="Ivanova N."/>
            <person name="Brettin T."/>
            <person name="Detter J.C."/>
            <person name="Han C."/>
            <person name="Larimer F."/>
            <person name="Land M."/>
            <person name="Hauser L."/>
            <person name="Markowitz V."/>
            <person name="Cheng J.-F."/>
            <person name="Hugenholtz P."/>
            <person name="Woyke T."/>
            <person name="Wu D."/>
            <person name="Spring S."/>
            <person name="Lang E."/>
            <person name="Kopitz M."/>
            <person name="Brambilla E."/>
            <person name="Klenk H.-P."/>
            <person name="Eisen J.A."/>
        </authorList>
    </citation>
    <scope>NUCLEOTIDE SEQUENCE [LARGE SCALE GENOMIC DNA]</scope>
    <source>
        <strain evidence="3">ATCC 23117 / DSM 6794 / NBRC 15988 / NCIMB 1366 / Sio-4</strain>
    </source>
</reference>
<dbReference type="GO" id="GO:0005737">
    <property type="term" value="C:cytoplasm"/>
    <property type="evidence" value="ECO:0007669"/>
    <property type="project" value="TreeGrafter"/>
</dbReference>
<dbReference type="SUPFAM" id="SSF53300">
    <property type="entry name" value="vWA-like"/>
    <property type="match status" value="1"/>
</dbReference>
<evidence type="ECO:0000313" key="2">
    <source>
        <dbReference type="EMBL" id="AFM02780.1"/>
    </source>
</evidence>
<sequence>MNIRYLSILFLTLIISSCNIDKERKLTENEILELQKRNNDSIMVVLDSIYKVNIYVPPVFDKKSIDATTTNKFFELAKETKGELKLLVNSELITNEIKNIIEKHSTDNSDILFLIDKTSSMEDDIANVQKGLTEIINSINKYKNVRVAIGLYGDKNSDGKDWYSYKNFETNLESAKKFIKNIKVTAGEDYPESVYDGFFESSKKNFWKSESKRMVILIGDAPPLEKPLSDYSMSDVINKATKDRITMNFYPIVVTPGMMDELGTVTKPKVYEKTKLVSSFYPNPSVGKLNINLEKDDNYEIQIFDFNGSLVSKENHRGNKFSKELYDLPNGVYIIRIVDSEFKFETIKIMLNK</sequence>
<dbReference type="HOGENOM" id="CLU_784707_0_0_10"/>
<dbReference type="InterPro" id="IPR002035">
    <property type="entry name" value="VWF_A"/>
</dbReference>
<protein>
    <submittedName>
        <fullName evidence="2">von Willebrand factor type A-like protein</fullName>
    </submittedName>
</protein>
<dbReference type="AlphaFoldDB" id="I4AFP5"/>
<dbReference type="PATRIC" id="fig|880071.3.peg.279"/>
<dbReference type="OrthoDB" id="9805121at2"/>
<dbReference type="Pfam" id="PF00092">
    <property type="entry name" value="VWA"/>
    <property type="match status" value="1"/>
</dbReference>
<gene>
    <name evidence="2" type="ordered locus">Fleli_0292</name>
</gene>
<name>I4AFP5_BERLS</name>
<keyword evidence="3" id="KW-1185">Reference proteome</keyword>
<dbReference type="Gene3D" id="3.40.50.410">
    <property type="entry name" value="von Willebrand factor, type A domain"/>
    <property type="match status" value="1"/>
</dbReference>
<feature type="domain" description="VWFA" evidence="1">
    <location>
        <begin position="110"/>
        <end position="247"/>
    </location>
</feature>
<evidence type="ECO:0000313" key="3">
    <source>
        <dbReference type="Proteomes" id="UP000006054"/>
    </source>
</evidence>
<proteinExistence type="predicted"/>